<dbReference type="GO" id="GO:0003677">
    <property type="term" value="F:DNA binding"/>
    <property type="evidence" value="ECO:0007669"/>
    <property type="project" value="UniProtKB-KW"/>
</dbReference>
<dbReference type="SUPFAM" id="SSF46894">
    <property type="entry name" value="C-terminal effector domain of the bipartite response regulators"/>
    <property type="match status" value="1"/>
</dbReference>
<organism evidence="7 8">
    <name type="scientific">Acidisarcina polymorpha</name>
    <dbReference type="NCBI Taxonomy" id="2211140"/>
    <lineage>
        <taxon>Bacteria</taxon>
        <taxon>Pseudomonadati</taxon>
        <taxon>Acidobacteriota</taxon>
        <taxon>Terriglobia</taxon>
        <taxon>Terriglobales</taxon>
        <taxon>Acidobacteriaceae</taxon>
        <taxon>Acidisarcina</taxon>
    </lineage>
</organism>
<dbReference type="Gene3D" id="3.40.50.2300">
    <property type="match status" value="1"/>
</dbReference>
<dbReference type="GO" id="GO:0006355">
    <property type="term" value="P:regulation of DNA-templated transcription"/>
    <property type="evidence" value="ECO:0007669"/>
    <property type="project" value="InterPro"/>
</dbReference>
<feature type="domain" description="HTH luxR-type" evidence="5">
    <location>
        <begin position="107"/>
        <end position="172"/>
    </location>
</feature>
<proteinExistence type="predicted"/>
<comment type="caution">
    <text evidence="4">Lacks conserved residue(s) required for the propagation of feature annotation.</text>
</comment>
<dbReference type="AlphaFoldDB" id="A0A2Z5GAU4"/>
<dbReference type="InterPro" id="IPR000792">
    <property type="entry name" value="Tscrpt_reg_LuxR_C"/>
</dbReference>
<gene>
    <name evidence="7" type="ORF">ACPOL_6622</name>
</gene>
<dbReference type="InterPro" id="IPR011006">
    <property type="entry name" value="CheY-like_superfamily"/>
</dbReference>
<evidence type="ECO:0000256" key="2">
    <source>
        <dbReference type="ARBA" id="ARBA00023125"/>
    </source>
</evidence>
<dbReference type="InterPro" id="IPR036388">
    <property type="entry name" value="WH-like_DNA-bd_sf"/>
</dbReference>
<keyword evidence="8" id="KW-1185">Reference proteome</keyword>
<reference evidence="7 8" key="1">
    <citation type="journal article" date="2018" name="Front. Microbiol.">
        <title>Hydrolytic Capabilities as a Key to Environmental Success: Chitinolytic and Cellulolytic Acidobacteria From Acidic Sub-arctic Soils and Boreal Peatlands.</title>
        <authorList>
            <person name="Belova S.E."/>
            <person name="Ravin N.V."/>
            <person name="Pankratov T.A."/>
            <person name="Rakitin A.L."/>
            <person name="Ivanova A.A."/>
            <person name="Beletsky A.V."/>
            <person name="Mardanov A.V."/>
            <person name="Sinninghe Damste J.S."/>
            <person name="Dedysh S.N."/>
        </authorList>
    </citation>
    <scope>NUCLEOTIDE SEQUENCE [LARGE SCALE GENOMIC DNA]</scope>
    <source>
        <strain evidence="7 8">SBC82</strain>
    </source>
</reference>
<feature type="domain" description="Response regulatory" evidence="6">
    <location>
        <begin position="1"/>
        <end position="91"/>
    </location>
</feature>
<dbReference type="GO" id="GO:0000160">
    <property type="term" value="P:phosphorelay signal transduction system"/>
    <property type="evidence" value="ECO:0007669"/>
    <property type="project" value="InterPro"/>
</dbReference>
<accession>A0A2Z5GAU4</accession>
<dbReference type="PRINTS" id="PR00038">
    <property type="entry name" value="HTHLUXR"/>
</dbReference>
<evidence type="ECO:0000313" key="7">
    <source>
        <dbReference type="EMBL" id="AXC15834.1"/>
    </source>
</evidence>
<protein>
    <submittedName>
        <fullName evidence="7">Nitrogen regulation protein NR(I)</fullName>
    </submittedName>
</protein>
<evidence type="ECO:0000256" key="3">
    <source>
        <dbReference type="ARBA" id="ARBA00023163"/>
    </source>
</evidence>
<dbReference type="Gene3D" id="1.10.10.10">
    <property type="entry name" value="Winged helix-like DNA-binding domain superfamily/Winged helix DNA-binding domain"/>
    <property type="match status" value="1"/>
</dbReference>
<dbReference type="CDD" id="cd06170">
    <property type="entry name" value="LuxR_C_like"/>
    <property type="match status" value="1"/>
</dbReference>
<dbReference type="EMBL" id="CP030840">
    <property type="protein sequence ID" value="AXC15834.1"/>
    <property type="molecule type" value="Genomic_DNA"/>
</dbReference>
<evidence type="ECO:0000259" key="6">
    <source>
        <dbReference type="PROSITE" id="PS50110"/>
    </source>
</evidence>
<dbReference type="PANTHER" id="PTHR44688">
    <property type="entry name" value="DNA-BINDING TRANSCRIPTIONAL ACTIVATOR DEVR_DOSR"/>
    <property type="match status" value="1"/>
</dbReference>
<dbReference type="PANTHER" id="PTHR44688:SF16">
    <property type="entry name" value="DNA-BINDING TRANSCRIPTIONAL ACTIVATOR DEVR_DOSR"/>
    <property type="match status" value="1"/>
</dbReference>
<evidence type="ECO:0000313" key="8">
    <source>
        <dbReference type="Proteomes" id="UP000253606"/>
    </source>
</evidence>
<keyword evidence="1" id="KW-0805">Transcription regulation</keyword>
<dbReference type="Pfam" id="PF00196">
    <property type="entry name" value="GerE"/>
    <property type="match status" value="1"/>
</dbReference>
<dbReference type="PROSITE" id="PS50110">
    <property type="entry name" value="RESPONSE_REGULATORY"/>
    <property type="match status" value="1"/>
</dbReference>
<name>A0A2Z5GAU4_9BACT</name>
<dbReference type="Proteomes" id="UP000253606">
    <property type="component" value="Chromosome"/>
</dbReference>
<keyword evidence="2" id="KW-0238">DNA-binding</keyword>
<dbReference type="SMART" id="SM00421">
    <property type="entry name" value="HTH_LUXR"/>
    <property type="match status" value="1"/>
</dbReference>
<dbReference type="PROSITE" id="PS50043">
    <property type="entry name" value="HTH_LUXR_2"/>
    <property type="match status" value="1"/>
</dbReference>
<dbReference type="InterPro" id="IPR016032">
    <property type="entry name" value="Sig_transdc_resp-reg_C-effctor"/>
</dbReference>
<dbReference type="InterPro" id="IPR001789">
    <property type="entry name" value="Sig_transdc_resp-reg_receiver"/>
</dbReference>
<sequence>MEAVCFDSTREFLECSREEEASCLILNLCHRNEEGFQLQCRLAEEAYPPVIFTCYHGDVPSVVRALKCGPVELLASPISPADLEDAILSALSRDRTQRRQRAEREDLQRRYSILTPREREVLPLIVGGLLNKQAASVLGISEVTLQIHRSQVVRKMQAHSIADLVRMAASLQIPFWTENDTTSETLPQRCPFATPHHRPVRSRHWRR</sequence>
<dbReference type="KEGG" id="abas:ACPOL_6622"/>
<keyword evidence="3" id="KW-0804">Transcription</keyword>
<evidence type="ECO:0000256" key="4">
    <source>
        <dbReference type="PROSITE-ProRule" id="PRU00169"/>
    </source>
</evidence>
<dbReference type="SUPFAM" id="SSF52172">
    <property type="entry name" value="CheY-like"/>
    <property type="match status" value="1"/>
</dbReference>
<evidence type="ECO:0000256" key="1">
    <source>
        <dbReference type="ARBA" id="ARBA00023015"/>
    </source>
</evidence>
<evidence type="ECO:0000259" key="5">
    <source>
        <dbReference type="PROSITE" id="PS50043"/>
    </source>
</evidence>